<gene>
    <name evidence="1" type="ORF">H7B90_11310</name>
</gene>
<comment type="caution">
    <text evidence="1">The sequence shown here is derived from an EMBL/GenBank/DDBJ whole genome shotgun (WGS) entry which is preliminary data.</text>
</comment>
<protein>
    <submittedName>
        <fullName evidence="1">Uncharacterized protein</fullName>
    </submittedName>
</protein>
<proteinExistence type="predicted"/>
<accession>A0A841TU13</accession>
<evidence type="ECO:0000313" key="1">
    <source>
        <dbReference type="EMBL" id="MBB6691987.1"/>
    </source>
</evidence>
<dbReference type="RefSeq" id="WP_185135981.1">
    <property type="nucleotide sequence ID" value="NZ_BORM01000003.1"/>
</dbReference>
<organism evidence="1 2">
    <name type="scientific">Cohnella xylanilytica</name>
    <dbReference type="NCBI Taxonomy" id="557555"/>
    <lineage>
        <taxon>Bacteria</taxon>
        <taxon>Bacillati</taxon>
        <taxon>Bacillota</taxon>
        <taxon>Bacilli</taxon>
        <taxon>Bacillales</taxon>
        <taxon>Paenibacillaceae</taxon>
        <taxon>Cohnella</taxon>
    </lineage>
</organism>
<evidence type="ECO:0000313" key="2">
    <source>
        <dbReference type="Proteomes" id="UP000553776"/>
    </source>
</evidence>
<dbReference type="EMBL" id="JACJVR010000044">
    <property type="protein sequence ID" value="MBB6691987.1"/>
    <property type="molecule type" value="Genomic_DNA"/>
</dbReference>
<sequence>MLCPACNALASFDPSCARCGAAARDEGRLDDWYGPYSPYSPVSPPASAAVRRSEENGCCVHAAACPECGSAFPVAVPLWPL</sequence>
<keyword evidence="2" id="KW-1185">Reference proteome</keyword>
<dbReference type="Proteomes" id="UP000553776">
    <property type="component" value="Unassembled WGS sequence"/>
</dbReference>
<name>A0A841TU13_9BACL</name>
<dbReference type="AlphaFoldDB" id="A0A841TU13"/>
<reference evidence="1 2" key="1">
    <citation type="submission" date="2020-08" db="EMBL/GenBank/DDBJ databases">
        <title>Cohnella phylogeny.</title>
        <authorList>
            <person name="Dunlap C."/>
        </authorList>
    </citation>
    <scope>NUCLEOTIDE SEQUENCE [LARGE SCALE GENOMIC DNA]</scope>
    <source>
        <strain evidence="1 2">DSM 25239</strain>
    </source>
</reference>